<comment type="caution">
    <text evidence="1">The sequence shown here is derived from an EMBL/GenBank/DDBJ whole genome shotgun (WGS) entry which is preliminary data.</text>
</comment>
<reference evidence="1" key="1">
    <citation type="submission" date="2023-04" db="EMBL/GenBank/DDBJ databases">
        <title>A chromosome-level genome assembly of the parasitoid wasp Eretmocerus hayati.</title>
        <authorList>
            <person name="Zhong Y."/>
            <person name="Liu S."/>
            <person name="Liu Y."/>
        </authorList>
    </citation>
    <scope>NUCLEOTIDE SEQUENCE</scope>
    <source>
        <strain evidence="1">ZJU_SS_LIU_2023</strain>
    </source>
</reference>
<accession>A0ACC2PSC5</accession>
<sequence length="113" mass="13035">MTCHHVFAIVGPTLENIVLTIEGHQTMWRQLPSSEMKKMDQRNNNQDMVENFILEIEADGRRDIKPTPRQLEAAHKTQLFRNITSFHPILGANCRRKTGIPRFCTFDESGQSL</sequence>
<dbReference type="EMBL" id="CM056741">
    <property type="protein sequence ID" value="KAJ8684690.1"/>
    <property type="molecule type" value="Genomic_DNA"/>
</dbReference>
<dbReference type="Proteomes" id="UP001239111">
    <property type="component" value="Chromosome 1"/>
</dbReference>
<evidence type="ECO:0000313" key="2">
    <source>
        <dbReference type="Proteomes" id="UP001239111"/>
    </source>
</evidence>
<evidence type="ECO:0000313" key="1">
    <source>
        <dbReference type="EMBL" id="KAJ8684690.1"/>
    </source>
</evidence>
<keyword evidence="2" id="KW-1185">Reference proteome</keyword>
<protein>
    <submittedName>
        <fullName evidence="1">Uncharacterized protein</fullName>
    </submittedName>
</protein>
<organism evidence="1 2">
    <name type="scientific">Eretmocerus hayati</name>
    <dbReference type="NCBI Taxonomy" id="131215"/>
    <lineage>
        <taxon>Eukaryota</taxon>
        <taxon>Metazoa</taxon>
        <taxon>Ecdysozoa</taxon>
        <taxon>Arthropoda</taxon>
        <taxon>Hexapoda</taxon>
        <taxon>Insecta</taxon>
        <taxon>Pterygota</taxon>
        <taxon>Neoptera</taxon>
        <taxon>Endopterygota</taxon>
        <taxon>Hymenoptera</taxon>
        <taxon>Apocrita</taxon>
        <taxon>Proctotrupomorpha</taxon>
        <taxon>Chalcidoidea</taxon>
        <taxon>Aphelinidae</taxon>
        <taxon>Aphelininae</taxon>
        <taxon>Eretmocerus</taxon>
    </lineage>
</organism>
<gene>
    <name evidence="1" type="ORF">QAD02_020483</name>
</gene>
<proteinExistence type="predicted"/>
<name>A0ACC2PSC5_9HYME</name>